<evidence type="ECO:0000256" key="1">
    <source>
        <dbReference type="SAM" id="MobiDB-lite"/>
    </source>
</evidence>
<protein>
    <submittedName>
        <fullName evidence="2">Uncharacterized protein</fullName>
    </submittedName>
</protein>
<dbReference type="EMBL" id="CP048836">
    <property type="protein sequence ID" value="QID16141.1"/>
    <property type="molecule type" value="Genomic_DNA"/>
</dbReference>
<organism evidence="2 3">
    <name type="scientific">Nitrogeniibacter mangrovi</name>
    <dbReference type="NCBI Taxonomy" id="2016596"/>
    <lineage>
        <taxon>Bacteria</taxon>
        <taxon>Pseudomonadati</taxon>
        <taxon>Pseudomonadota</taxon>
        <taxon>Betaproteobacteria</taxon>
        <taxon>Rhodocyclales</taxon>
        <taxon>Zoogloeaceae</taxon>
        <taxon>Nitrogeniibacter</taxon>
    </lineage>
</organism>
<gene>
    <name evidence="2" type="ORF">G3580_17665</name>
</gene>
<dbReference type="RefSeq" id="WP_173767731.1">
    <property type="nucleotide sequence ID" value="NZ_CP048836.1"/>
</dbReference>
<feature type="compositionally biased region" description="Pro residues" evidence="1">
    <location>
        <begin position="56"/>
        <end position="76"/>
    </location>
</feature>
<reference evidence="2 3" key="1">
    <citation type="submission" date="2020-02" db="EMBL/GenBank/DDBJ databases">
        <title>Nitrogenibacter mangrovi gen. nov., sp. nov. isolated from mangrove sediment, a denitrifying betaproteobacterium.</title>
        <authorList>
            <person name="Liao H."/>
            <person name="Tian Y."/>
        </authorList>
    </citation>
    <scope>NUCLEOTIDE SEQUENCE [LARGE SCALE GENOMIC DNA]</scope>
    <source>
        <strain evidence="2 3">M9-3-2</strain>
    </source>
</reference>
<accession>A0A6C1AXQ8</accession>
<name>A0A6C1AXQ8_9RHOO</name>
<feature type="region of interest" description="Disordered" evidence="1">
    <location>
        <begin position="15"/>
        <end position="88"/>
    </location>
</feature>
<proteinExistence type="predicted"/>
<dbReference type="Proteomes" id="UP000501991">
    <property type="component" value="Chromosome"/>
</dbReference>
<keyword evidence="3" id="KW-1185">Reference proteome</keyword>
<feature type="compositionally biased region" description="Low complexity" evidence="1">
    <location>
        <begin position="30"/>
        <end position="41"/>
    </location>
</feature>
<sequence>MLLLLGGCASMQQAVDRMRGEAAAPPPAAEVPAAETDTATPAPEPVKPARATPRVAPRPPEAPAPKPAPEPVPVPAPASVTKTPLPGPAWLGKCRSAQAAGGVVRCDTDLLLAKPSPTVQVFTRDPARVVPGQILLRRGLPNVYRMYVVP</sequence>
<dbReference type="AlphaFoldDB" id="A0A6C1AXQ8"/>
<evidence type="ECO:0000313" key="2">
    <source>
        <dbReference type="EMBL" id="QID16141.1"/>
    </source>
</evidence>
<dbReference type="KEGG" id="azq:G3580_17665"/>
<evidence type="ECO:0000313" key="3">
    <source>
        <dbReference type="Proteomes" id="UP000501991"/>
    </source>
</evidence>